<evidence type="ECO:0000313" key="3">
    <source>
        <dbReference type="Proteomes" id="UP000094828"/>
    </source>
</evidence>
<sequence length="60" mass="6549">MAAEKAGFSQRGHAHRSKHGSTKLDPSHESQSPSLGIRKQGLPNPRDKCRSAVDWQAVLT</sequence>
<organism evidence="2 3">
    <name type="scientific">Planctopirus hydrillae</name>
    <dbReference type="NCBI Taxonomy" id="1841610"/>
    <lineage>
        <taxon>Bacteria</taxon>
        <taxon>Pseudomonadati</taxon>
        <taxon>Planctomycetota</taxon>
        <taxon>Planctomycetia</taxon>
        <taxon>Planctomycetales</taxon>
        <taxon>Planctomycetaceae</taxon>
        <taxon>Planctopirus</taxon>
    </lineage>
</organism>
<feature type="compositionally biased region" description="Basic residues" evidence="1">
    <location>
        <begin position="12"/>
        <end position="21"/>
    </location>
</feature>
<keyword evidence="3" id="KW-1185">Reference proteome</keyword>
<name>A0A1C3EA18_9PLAN</name>
<proteinExistence type="predicted"/>
<reference evidence="2 3" key="1">
    <citation type="submission" date="2016-05" db="EMBL/GenBank/DDBJ databases">
        <title>Genomic and physiological characterization of Planctopirus sp. isolated from fresh water lake.</title>
        <authorList>
            <person name="Subhash Y."/>
            <person name="Ramana C."/>
        </authorList>
    </citation>
    <scope>NUCLEOTIDE SEQUENCE [LARGE SCALE GENOMIC DNA]</scope>
    <source>
        <strain evidence="2 3">JC280</strain>
    </source>
</reference>
<gene>
    <name evidence="2" type="ORF">A6X21_06845</name>
</gene>
<dbReference type="EMBL" id="LYDR01000116">
    <property type="protein sequence ID" value="ODA30049.1"/>
    <property type="molecule type" value="Genomic_DNA"/>
</dbReference>
<protein>
    <submittedName>
        <fullName evidence="2">Uncharacterized protein</fullName>
    </submittedName>
</protein>
<dbReference type="AlphaFoldDB" id="A0A1C3EA18"/>
<comment type="caution">
    <text evidence="2">The sequence shown here is derived from an EMBL/GenBank/DDBJ whole genome shotgun (WGS) entry which is preliminary data.</text>
</comment>
<dbReference type="Proteomes" id="UP000094828">
    <property type="component" value="Unassembled WGS sequence"/>
</dbReference>
<evidence type="ECO:0000313" key="2">
    <source>
        <dbReference type="EMBL" id="ODA30049.1"/>
    </source>
</evidence>
<accession>A0A1C3EA18</accession>
<feature type="region of interest" description="Disordered" evidence="1">
    <location>
        <begin position="1"/>
        <end position="60"/>
    </location>
</feature>
<evidence type="ECO:0000256" key="1">
    <source>
        <dbReference type="SAM" id="MobiDB-lite"/>
    </source>
</evidence>